<evidence type="ECO:0000313" key="10">
    <source>
        <dbReference type="EMBL" id="PXA70031.1"/>
    </source>
</evidence>
<dbReference type="Pfam" id="PF00528">
    <property type="entry name" value="BPD_transp_1"/>
    <property type="match status" value="2"/>
</dbReference>
<feature type="transmembrane region" description="Helical" evidence="8">
    <location>
        <begin position="161"/>
        <end position="185"/>
    </location>
</feature>
<keyword evidence="7 8" id="KW-0472">Membrane</keyword>
<dbReference type="GO" id="GO:0055085">
    <property type="term" value="P:transmembrane transport"/>
    <property type="evidence" value="ECO:0007669"/>
    <property type="project" value="InterPro"/>
</dbReference>
<comment type="caution">
    <text evidence="10">The sequence shown here is derived from an EMBL/GenBank/DDBJ whole genome shotgun (WGS) entry which is preliminary data.</text>
</comment>
<dbReference type="PANTHER" id="PTHR43357">
    <property type="entry name" value="INNER MEMBRANE ABC TRANSPORTER PERMEASE PROTEIN YDCV"/>
    <property type="match status" value="1"/>
</dbReference>
<evidence type="ECO:0000313" key="11">
    <source>
        <dbReference type="Proteomes" id="UP000246722"/>
    </source>
</evidence>
<gene>
    <name evidence="10" type="ORF">CTB96_08540</name>
</gene>
<evidence type="ECO:0000256" key="1">
    <source>
        <dbReference type="ARBA" id="ARBA00004429"/>
    </source>
</evidence>
<evidence type="ECO:0000256" key="5">
    <source>
        <dbReference type="ARBA" id="ARBA00022692"/>
    </source>
</evidence>
<comment type="subcellular location">
    <subcellularLocation>
        <location evidence="1">Cell inner membrane</location>
        <topology evidence="1">Multi-pass membrane protein</topology>
    </subcellularLocation>
    <subcellularLocation>
        <location evidence="8">Cell membrane</location>
        <topology evidence="8">Multi-pass membrane protein</topology>
    </subcellularLocation>
</comment>
<feature type="transmembrane region" description="Helical" evidence="8">
    <location>
        <begin position="87"/>
        <end position="107"/>
    </location>
</feature>
<keyword evidence="11" id="KW-1185">Reference proteome</keyword>
<dbReference type="Gene3D" id="1.10.3720.10">
    <property type="entry name" value="MetI-like"/>
    <property type="match status" value="2"/>
</dbReference>
<dbReference type="InterPro" id="IPR000515">
    <property type="entry name" value="MetI-like"/>
</dbReference>
<dbReference type="PROSITE" id="PS50928">
    <property type="entry name" value="ABC_TM1"/>
    <property type="match status" value="2"/>
</dbReference>
<feature type="transmembrane region" description="Helical" evidence="8">
    <location>
        <begin position="323"/>
        <end position="345"/>
    </location>
</feature>
<feature type="transmembrane region" description="Helical" evidence="8">
    <location>
        <begin position="379"/>
        <end position="401"/>
    </location>
</feature>
<organism evidence="10 11">
    <name type="scientific">Cryobacterium arcticum</name>
    <dbReference type="NCBI Taxonomy" id="670052"/>
    <lineage>
        <taxon>Bacteria</taxon>
        <taxon>Bacillati</taxon>
        <taxon>Actinomycetota</taxon>
        <taxon>Actinomycetes</taxon>
        <taxon>Micrococcales</taxon>
        <taxon>Microbacteriaceae</taxon>
        <taxon>Cryobacterium</taxon>
    </lineage>
</organism>
<proteinExistence type="inferred from homology"/>
<dbReference type="RefSeq" id="WP_110126505.1">
    <property type="nucleotide sequence ID" value="NZ_QHLY01000009.1"/>
</dbReference>
<dbReference type="SUPFAM" id="SSF161098">
    <property type="entry name" value="MetI-like"/>
    <property type="match status" value="2"/>
</dbReference>
<accession>A0A317ZW34</accession>
<feature type="transmembrane region" description="Helical" evidence="8">
    <location>
        <begin position="119"/>
        <end position="141"/>
    </location>
</feature>
<protein>
    <submittedName>
        <fullName evidence="10">Iron ABC transporter permease</fullName>
    </submittedName>
</protein>
<dbReference type="CDD" id="cd06261">
    <property type="entry name" value="TM_PBP2"/>
    <property type="match status" value="2"/>
</dbReference>
<dbReference type="OrthoDB" id="27542at2"/>
<dbReference type="EMBL" id="QHLY01000009">
    <property type="protein sequence ID" value="PXA70031.1"/>
    <property type="molecule type" value="Genomic_DNA"/>
</dbReference>
<feature type="transmembrane region" description="Helical" evidence="8">
    <location>
        <begin position="44"/>
        <end position="67"/>
    </location>
</feature>
<evidence type="ECO:0000256" key="3">
    <source>
        <dbReference type="ARBA" id="ARBA00022475"/>
    </source>
</evidence>
<keyword evidence="3" id="KW-1003">Cell membrane</keyword>
<dbReference type="AlphaFoldDB" id="A0A317ZW34"/>
<evidence type="ECO:0000256" key="8">
    <source>
        <dbReference type="RuleBase" id="RU363032"/>
    </source>
</evidence>
<dbReference type="Proteomes" id="UP000246722">
    <property type="component" value="Unassembled WGS sequence"/>
</dbReference>
<feature type="transmembrane region" description="Helical" evidence="8">
    <location>
        <begin position="544"/>
        <end position="564"/>
    </location>
</feature>
<evidence type="ECO:0000256" key="7">
    <source>
        <dbReference type="ARBA" id="ARBA00023136"/>
    </source>
</evidence>
<evidence type="ECO:0000256" key="6">
    <source>
        <dbReference type="ARBA" id="ARBA00022989"/>
    </source>
</evidence>
<evidence type="ECO:0000259" key="9">
    <source>
        <dbReference type="PROSITE" id="PS50928"/>
    </source>
</evidence>
<dbReference type="PANTHER" id="PTHR43357:SF3">
    <property type="entry name" value="FE(3+)-TRANSPORT SYSTEM PERMEASE PROTEIN FBPB 2"/>
    <property type="match status" value="1"/>
</dbReference>
<dbReference type="InterPro" id="IPR035906">
    <property type="entry name" value="MetI-like_sf"/>
</dbReference>
<feature type="transmembrane region" description="Helical" evidence="8">
    <location>
        <begin position="272"/>
        <end position="294"/>
    </location>
</feature>
<comment type="similarity">
    <text evidence="8">Belongs to the binding-protein-dependent transport system permease family.</text>
</comment>
<keyword evidence="5 8" id="KW-0812">Transmembrane</keyword>
<dbReference type="GO" id="GO:0005886">
    <property type="term" value="C:plasma membrane"/>
    <property type="evidence" value="ECO:0007669"/>
    <property type="project" value="UniProtKB-SubCell"/>
</dbReference>
<feature type="transmembrane region" description="Helical" evidence="8">
    <location>
        <begin position="444"/>
        <end position="466"/>
    </location>
</feature>
<feature type="domain" description="ABC transmembrane type-1" evidence="9">
    <location>
        <begin position="83"/>
        <end position="291"/>
    </location>
</feature>
<keyword evidence="2 8" id="KW-0813">Transport</keyword>
<keyword evidence="4" id="KW-0997">Cell inner membrane</keyword>
<keyword evidence="6 8" id="KW-1133">Transmembrane helix</keyword>
<feature type="domain" description="ABC transmembrane type-1" evidence="9">
    <location>
        <begin position="375"/>
        <end position="563"/>
    </location>
</feature>
<reference evidence="10 11" key="1">
    <citation type="submission" date="2018-05" db="EMBL/GenBank/DDBJ databases">
        <title>Genetic diversity of glacier-inhabiting Cryobacterium bacteria in China and description of Cryobacterium mengkeensis sp. nov. and Arthrobacter glacialis sp. nov.</title>
        <authorList>
            <person name="Liu Q."/>
            <person name="Xin Y.-H."/>
        </authorList>
    </citation>
    <scope>NUCLEOTIDE SEQUENCE [LARGE SCALE GENOMIC DNA]</scope>
    <source>
        <strain evidence="10 11">SK-1</strain>
    </source>
</reference>
<evidence type="ECO:0000256" key="2">
    <source>
        <dbReference type="ARBA" id="ARBA00022448"/>
    </source>
</evidence>
<evidence type="ECO:0000256" key="4">
    <source>
        <dbReference type="ARBA" id="ARBA00022519"/>
    </source>
</evidence>
<name>A0A317ZW34_9MICO</name>
<sequence>MSSSSKASGAGPVVLDRARSRFPQPSVRPRTDARTGAGIDLLRLALWLVCAAVVLLPLGAIVVLAFSANHLPLLLEGDVLQAGLNSMVSAVLSATLAVAAGTALALLLDRTDLRGRKALRLFALTPLLVPPFVGAIAWISIAGPTGPANVAWTTWFGGPLWNIYGGDGVVFLLAIHSYPVVYIIVSAALRRIPTDLEQAARISGASAVRAVRTITLPLLRPAMLSAFTLVAVGNLADFGIPSIIGLPERYVTLSTLIYRYIQSGTVESPLEVISTIGVVLLLIAAAAMVIDVLVSRSRFELDASSSAVQLLPLGVARLPLTMATWLGVLVITLLPLCALLSQALLPAPGVPLTWQNLTLDNIVRATSAPSTLTGAMNSVMLSVLAGLICGVLGLAIGTVVTRTRARSNTALKTLAMLPQAIPGLVIAVGWLIIAPRIGLFNTPWLILCAYVMAFIAIVVQSVSAPLKATPMTAEEAARISGATRLRALFDISWRMAVPAAIAGSILVVLTAVRELTISVLLLAPGAQTLGVNIFSLQQAGAYNAASALSLIITLVGLAGLGLAARRAR</sequence>
<feature type="transmembrane region" description="Helical" evidence="8">
    <location>
        <begin position="222"/>
        <end position="244"/>
    </location>
</feature>
<feature type="transmembrane region" description="Helical" evidence="8">
    <location>
        <begin position="413"/>
        <end position="432"/>
    </location>
</feature>